<accession>A0A8T0C304</accession>
<dbReference type="EMBL" id="AHCD03000043">
    <property type="protein sequence ID" value="KAF7783602.1"/>
    <property type="molecule type" value="Genomic_DNA"/>
</dbReference>
<evidence type="ECO:0000313" key="1">
    <source>
        <dbReference type="EMBL" id="KAF7783602.1"/>
    </source>
</evidence>
<comment type="caution">
    <text evidence="1">The sequence shown here is derived from an EMBL/GenBank/DDBJ whole genome shotgun (WGS) entry which is preliminary data.</text>
</comment>
<evidence type="ECO:0000313" key="2">
    <source>
        <dbReference type="Proteomes" id="UP000016480"/>
    </source>
</evidence>
<gene>
    <name evidence="1" type="ORF">PRUB_a3419</name>
</gene>
<proteinExistence type="predicted"/>
<dbReference type="AlphaFoldDB" id="A0A8T0C304"/>
<dbReference type="RefSeq" id="WP_010385229.1">
    <property type="nucleotide sequence ID" value="NZ_AHCD03000043.1"/>
</dbReference>
<name>A0A8T0C304_9GAMM</name>
<organism evidence="1 2">
    <name type="scientific">Pseudoalteromonas rubra</name>
    <dbReference type="NCBI Taxonomy" id="43658"/>
    <lineage>
        <taxon>Bacteria</taxon>
        <taxon>Pseudomonadati</taxon>
        <taxon>Pseudomonadota</taxon>
        <taxon>Gammaproteobacteria</taxon>
        <taxon>Alteromonadales</taxon>
        <taxon>Pseudoalteromonadaceae</taxon>
        <taxon>Pseudoalteromonas</taxon>
    </lineage>
</organism>
<reference evidence="1 2" key="1">
    <citation type="journal article" date="2012" name="J. Bacteriol.">
        <title>Genome sequence of the cycloprodigiosin-producing bacterial strain Pseudoalteromonas rubra ATCC 29570(T).</title>
        <authorList>
            <person name="Xie B.B."/>
            <person name="Shu Y.L."/>
            <person name="Qin Q.L."/>
            <person name="Rong J.C."/>
            <person name="Zhang X.Y."/>
            <person name="Chen X.L."/>
            <person name="Zhou B.C."/>
            <person name="Zhang Y.Z."/>
        </authorList>
    </citation>
    <scope>NUCLEOTIDE SEQUENCE [LARGE SCALE GENOMIC DNA]</scope>
    <source>
        <strain evidence="1 2">DSM 6842</strain>
    </source>
</reference>
<dbReference type="GeneID" id="61359741"/>
<sequence>MKASAIKVALKDLINKTNATQELFDKPYPGFTKSENLELISRQYSMLKGHLEFQKCEAELRERKNSLSLDEEAFWLPAITEAYLNLRERKGSKNEAKLGICLYDCSFILTHYYNQIDV</sequence>
<dbReference type="Proteomes" id="UP000016480">
    <property type="component" value="Unassembled WGS sequence"/>
</dbReference>
<protein>
    <submittedName>
        <fullName evidence="1">Uncharacterized protein</fullName>
    </submittedName>
</protein>